<feature type="transmembrane region" description="Helical" evidence="6">
    <location>
        <begin position="331"/>
        <end position="353"/>
    </location>
</feature>
<dbReference type="InterPro" id="IPR011701">
    <property type="entry name" value="MFS"/>
</dbReference>
<dbReference type="EMBL" id="REFR01000012">
    <property type="protein sequence ID" value="RMB04762.1"/>
    <property type="molecule type" value="Genomic_DNA"/>
</dbReference>
<evidence type="ECO:0000313" key="9">
    <source>
        <dbReference type="Proteomes" id="UP000271227"/>
    </source>
</evidence>
<dbReference type="InterPro" id="IPR020846">
    <property type="entry name" value="MFS_dom"/>
</dbReference>
<dbReference type="Pfam" id="PF07690">
    <property type="entry name" value="MFS_1"/>
    <property type="match status" value="1"/>
</dbReference>
<dbReference type="Proteomes" id="UP000271227">
    <property type="component" value="Unassembled WGS sequence"/>
</dbReference>
<dbReference type="PROSITE" id="PS50850">
    <property type="entry name" value="MFS"/>
    <property type="match status" value="1"/>
</dbReference>
<comment type="caution">
    <text evidence="8">The sequence shown here is derived from an EMBL/GenBank/DDBJ whole genome shotgun (WGS) entry which is preliminary data.</text>
</comment>
<dbReference type="GO" id="GO:0016020">
    <property type="term" value="C:membrane"/>
    <property type="evidence" value="ECO:0007669"/>
    <property type="project" value="UniProtKB-SubCell"/>
</dbReference>
<dbReference type="InterPro" id="IPR044770">
    <property type="entry name" value="MFS_spinster-like"/>
</dbReference>
<organism evidence="8 9">
    <name type="scientific">Eilatimonas milleporae</name>
    <dbReference type="NCBI Taxonomy" id="911205"/>
    <lineage>
        <taxon>Bacteria</taxon>
        <taxon>Pseudomonadati</taxon>
        <taxon>Pseudomonadota</taxon>
        <taxon>Alphaproteobacteria</taxon>
        <taxon>Kordiimonadales</taxon>
        <taxon>Kordiimonadaceae</taxon>
        <taxon>Eilatimonas</taxon>
    </lineage>
</organism>
<dbReference type="SUPFAM" id="SSF103473">
    <property type="entry name" value="MFS general substrate transporter"/>
    <property type="match status" value="1"/>
</dbReference>
<feature type="transmembrane region" description="Helical" evidence="6">
    <location>
        <begin position="272"/>
        <end position="293"/>
    </location>
</feature>
<dbReference type="RefSeq" id="WP_121939033.1">
    <property type="nucleotide sequence ID" value="NZ_REFR01000012.1"/>
</dbReference>
<dbReference type="GO" id="GO:0022857">
    <property type="term" value="F:transmembrane transporter activity"/>
    <property type="evidence" value="ECO:0007669"/>
    <property type="project" value="InterPro"/>
</dbReference>
<feature type="transmembrane region" description="Helical" evidence="6">
    <location>
        <begin position="59"/>
        <end position="80"/>
    </location>
</feature>
<evidence type="ECO:0000259" key="7">
    <source>
        <dbReference type="PROSITE" id="PS50850"/>
    </source>
</evidence>
<evidence type="ECO:0000256" key="3">
    <source>
        <dbReference type="ARBA" id="ARBA00022692"/>
    </source>
</evidence>
<feature type="transmembrane region" description="Helical" evidence="6">
    <location>
        <begin position="151"/>
        <end position="175"/>
    </location>
</feature>
<keyword evidence="9" id="KW-1185">Reference proteome</keyword>
<feature type="transmembrane region" description="Helical" evidence="6">
    <location>
        <begin position="435"/>
        <end position="458"/>
    </location>
</feature>
<reference evidence="8 9" key="1">
    <citation type="submission" date="2018-10" db="EMBL/GenBank/DDBJ databases">
        <title>Genomic Encyclopedia of Archaeal and Bacterial Type Strains, Phase II (KMG-II): from individual species to whole genera.</title>
        <authorList>
            <person name="Goeker M."/>
        </authorList>
    </citation>
    <scope>NUCLEOTIDE SEQUENCE [LARGE SCALE GENOMIC DNA]</scope>
    <source>
        <strain evidence="8 9">DSM 25217</strain>
    </source>
</reference>
<feature type="transmembrane region" description="Helical" evidence="6">
    <location>
        <begin position="181"/>
        <end position="200"/>
    </location>
</feature>
<protein>
    <submittedName>
        <fullName evidence="8">Putative MFS family arabinose efflux permease</fullName>
    </submittedName>
</protein>
<proteinExistence type="predicted"/>
<dbReference type="Gene3D" id="1.20.1250.20">
    <property type="entry name" value="MFS general substrate transporter like domains"/>
    <property type="match status" value="2"/>
</dbReference>
<dbReference type="InterPro" id="IPR036259">
    <property type="entry name" value="MFS_trans_sf"/>
</dbReference>
<feature type="transmembrane region" description="Helical" evidence="6">
    <location>
        <begin position="305"/>
        <end position="325"/>
    </location>
</feature>
<evidence type="ECO:0000256" key="4">
    <source>
        <dbReference type="ARBA" id="ARBA00022989"/>
    </source>
</evidence>
<dbReference type="OrthoDB" id="9794076at2"/>
<feature type="transmembrane region" description="Helical" evidence="6">
    <location>
        <begin position="365"/>
        <end position="389"/>
    </location>
</feature>
<gene>
    <name evidence="8" type="ORF">BXY39_2326</name>
</gene>
<evidence type="ECO:0000256" key="6">
    <source>
        <dbReference type="SAM" id="Phobius"/>
    </source>
</evidence>
<dbReference type="PANTHER" id="PTHR23505">
    <property type="entry name" value="SPINSTER"/>
    <property type="match status" value="1"/>
</dbReference>
<sequence>MSILATSVTAPSSSGFGSRGYRTYVLSTLTFIYTLNFVDRVLISVVGRPIIDEFGLSNLQFGALTGIGFALFYTFLGIPIARLSERVSRVRIIGACVVLWSVATVLCGYTIGFLTLLLARLAVGVGEAGCTPPANSLISDYYRPEQRPVALGVYAMGVMLGGFVAQLAGGFILKIMTWRDAFIYIGAPGILIGIIFLLTVKEPPRGYTEPPGVKRVARATLKETLSEIAGKPTFWLIALGTSMATFAGYGLASFKSLYAQYSFGLTPGDAAIYYIAPIYLASALGMPFSGILIQRFSKKYPLAPIWVPALSFIVSTPLLIMGYLAGTVQMMLLALIAAGLFQYFYIGASYNVVQSIVNPRTRATAIAILLFIINLVGYGAGPTIVGAFADVFTSAKINALGVADILSVKCSLGDSHLSAELLKNCVEAKAYGTKWASVLGALVFLLSGALYFLAGRFYEKDIRHKVR</sequence>
<dbReference type="FunCoup" id="A0A3M0C6A1">
    <property type="interactions" value="273"/>
</dbReference>
<evidence type="ECO:0000256" key="5">
    <source>
        <dbReference type="ARBA" id="ARBA00023136"/>
    </source>
</evidence>
<accession>A0A3M0C6A1</accession>
<keyword evidence="5 6" id="KW-0472">Membrane</keyword>
<evidence type="ECO:0000256" key="2">
    <source>
        <dbReference type="ARBA" id="ARBA00022448"/>
    </source>
</evidence>
<dbReference type="AlphaFoldDB" id="A0A3M0C6A1"/>
<evidence type="ECO:0000313" key="8">
    <source>
        <dbReference type="EMBL" id="RMB04762.1"/>
    </source>
</evidence>
<feature type="domain" description="Major facilitator superfamily (MFS) profile" evidence="7">
    <location>
        <begin position="25"/>
        <end position="459"/>
    </location>
</feature>
<keyword evidence="3 6" id="KW-0812">Transmembrane</keyword>
<feature type="transmembrane region" description="Helical" evidence="6">
    <location>
        <begin position="92"/>
        <end position="119"/>
    </location>
</feature>
<keyword evidence="4 6" id="KW-1133">Transmembrane helix</keyword>
<keyword evidence="2" id="KW-0813">Transport</keyword>
<evidence type="ECO:0000256" key="1">
    <source>
        <dbReference type="ARBA" id="ARBA00004141"/>
    </source>
</evidence>
<comment type="subcellular location">
    <subcellularLocation>
        <location evidence="1">Membrane</location>
        <topology evidence="1">Multi-pass membrane protein</topology>
    </subcellularLocation>
</comment>
<dbReference type="CDD" id="cd17328">
    <property type="entry name" value="MFS_spinster_like"/>
    <property type="match status" value="1"/>
</dbReference>
<feature type="transmembrane region" description="Helical" evidence="6">
    <location>
        <begin position="25"/>
        <end position="47"/>
    </location>
</feature>
<name>A0A3M0C6A1_9PROT</name>
<dbReference type="PANTHER" id="PTHR23505:SF79">
    <property type="entry name" value="PROTEIN SPINSTER"/>
    <property type="match status" value="1"/>
</dbReference>
<dbReference type="InParanoid" id="A0A3M0C6A1"/>